<evidence type="ECO:0000259" key="16">
    <source>
        <dbReference type="Pfam" id="PF08453"/>
    </source>
</evidence>
<gene>
    <name evidence="17" type="ORF">IM697_26860</name>
</gene>
<organism evidence="17 18">
    <name type="scientific">Streptomyces ferrugineus</name>
    <dbReference type="NCBI Taxonomy" id="1413221"/>
    <lineage>
        <taxon>Bacteria</taxon>
        <taxon>Bacillati</taxon>
        <taxon>Actinomycetota</taxon>
        <taxon>Actinomycetes</taxon>
        <taxon>Kitasatosporales</taxon>
        <taxon>Streptomycetaceae</taxon>
        <taxon>Streptomyces</taxon>
    </lineage>
</organism>
<keyword evidence="10" id="KW-0862">Zinc</keyword>
<dbReference type="RefSeq" id="WP_194038680.1">
    <property type="nucleotide sequence ID" value="NZ_CP063373.1"/>
</dbReference>
<dbReference type="EMBL" id="CP063373">
    <property type="protein sequence ID" value="QOV33805.1"/>
    <property type="molecule type" value="Genomic_DNA"/>
</dbReference>
<evidence type="ECO:0000256" key="15">
    <source>
        <dbReference type="SAM" id="SignalP"/>
    </source>
</evidence>
<evidence type="ECO:0000256" key="4">
    <source>
        <dbReference type="ARBA" id="ARBA00012653"/>
    </source>
</evidence>
<keyword evidence="5" id="KW-0964">Secreted</keyword>
<evidence type="ECO:0000256" key="8">
    <source>
        <dbReference type="ARBA" id="ARBA00022729"/>
    </source>
</evidence>
<evidence type="ECO:0000256" key="13">
    <source>
        <dbReference type="PIRSR" id="PIRSR602169-1"/>
    </source>
</evidence>
<evidence type="ECO:0000256" key="10">
    <source>
        <dbReference type="ARBA" id="ARBA00022833"/>
    </source>
</evidence>
<evidence type="ECO:0000256" key="6">
    <source>
        <dbReference type="ARBA" id="ARBA00022670"/>
    </source>
</evidence>
<evidence type="ECO:0000256" key="11">
    <source>
        <dbReference type="ARBA" id="ARBA00023049"/>
    </source>
</evidence>
<dbReference type="InterPro" id="IPR002169">
    <property type="entry name" value="Peptidase_M9A/M9B"/>
</dbReference>
<feature type="compositionally biased region" description="Low complexity" evidence="14">
    <location>
        <begin position="33"/>
        <end position="46"/>
    </location>
</feature>
<keyword evidence="11" id="KW-0482">Metalloprotease</keyword>
<comment type="cofactor">
    <cofactor evidence="2">
        <name>Zn(2+)</name>
        <dbReference type="ChEBI" id="CHEBI:29105"/>
    </cofactor>
</comment>
<dbReference type="InterPro" id="IPR013661">
    <property type="entry name" value="Peptidase_M9_N_dom"/>
</dbReference>
<protein>
    <recommendedName>
        <fullName evidence="4">microbial collagenase</fullName>
        <ecNumber evidence="4">3.4.24.3</ecNumber>
    </recommendedName>
</protein>
<dbReference type="Gene3D" id="1.10.390.20">
    <property type="match status" value="1"/>
</dbReference>
<evidence type="ECO:0000256" key="9">
    <source>
        <dbReference type="ARBA" id="ARBA00022801"/>
    </source>
</evidence>
<feature type="region of interest" description="Disordered" evidence="14">
    <location>
        <begin position="33"/>
        <end position="98"/>
    </location>
</feature>
<feature type="active site" evidence="13">
    <location>
        <position position="503"/>
    </location>
</feature>
<dbReference type="Gene3D" id="3.40.30.160">
    <property type="entry name" value="Collagenase ColT, N-terminal domain"/>
    <property type="match status" value="1"/>
</dbReference>
<dbReference type="Proteomes" id="UP000594205">
    <property type="component" value="Chromosome"/>
</dbReference>
<dbReference type="Pfam" id="PF08453">
    <property type="entry name" value="Peptidase_M9_N"/>
    <property type="match status" value="1"/>
</dbReference>
<feature type="signal peptide" evidence="15">
    <location>
        <begin position="1"/>
        <end position="31"/>
    </location>
</feature>
<comment type="catalytic activity">
    <reaction evidence="1">
        <text>Digestion of native collagen in the triple helical region at Xaa-|-Gly bonds. With synthetic peptides, a preference is shown for Gly at P3 and P1', Pro and Ala at P2 and P2', and hydroxyproline, Ala or Arg at P3'.</text>
        <dbReference type="EC" id="3.4.24.3"/>
    </reaction>
</comment>
<evidence type="ECO:0000256" key="14">
    <source>
        <dbReference type="SAM" id="MobiDB-lite"/>
    </source>
</evidence>
<comment type="subcellular location">
    <subcellularLocation>
        <location evidence="3">Secreted</location>
    </subcellularLocation>
</comment>
<dbReference type="GO" id="GO:0006508">
    <property type="term" value="P:proteolysis"/>
    <property type="evidence" value="ECO:0007669"/>
    <property type="project" value="UniProtKB-KW"/>
</dbReference>
<evidence type="ECO:0000256" key="5">
    <source>
        <dbReference type="ARBA" id="ARBA00022525"/>
    </source>
</evidence>
<feature type="compositionally biased region" description="Pro residues" evidence="14">
    <location>
        <begin position="75"/>
        <end position="89"/>
    </location>
</feature>
<keyword evidence="12" id="KW-0865">Zymogen</keyword>
<evidence type="ECO:0000256" key="3">
    <source>
        <dbReference type="ARBA" id="ARBA00004613"/>
    </source>
</evidence>
<keyword evidence="7" id="KW-0479">Metal-binding</keyword>
<dbReference type="KEGG" id="sfeu:IM697_26860"/>
<feature type="domain" description="Peptidase M9 collagenase N-terminal" evidence="16">
    <location>
        <begin position="99"/>
        <end position="280"/>
    </location>
</feature>
<dbReference type="PANTHER" id="PTHR13062">
    <property type="entry name" value="COLLAGENASE"/>
    <property type="match status" value="1"/>
</dbReference>
<dbReference type="EC" id="3.4.24.3" evidence="4"/>
<dbReference type="Pfam" id="PF01752">
    <property type="entry name" value="Peptidase_M9"/>
    <property type="match status" value="1"/>
</dbReference>
<feature type="chain" id="PRO_5031057776" description="microbial collagenase" evidence="15">
    <location>
        <begin position="32"/>
        <end position="654"/>
    </location>
</feature>
<proteinExistence type="predicted"/>
<dbReference type="PRINTS" id="PR00931">
    <property type="entry name" value="MICOLLPTASE"/>
</dbReference>
<evidence type="ECO:0000256" key="7">
    <source>
        <dbReference type="ARBA" id="ARBA00022723"/>
    </source>
</evidence>
<dbReference type="GO" id="GO:0004222">
    <property type="term" value="F:metalloendopeptidase activity"/>
    <property type="evidence" value="ECO:0007669"/>
    <property type="project" value="InterPro"/>
</dbReference>
<evidence type="ECO:0000313" key="18">
    <source>
        <dbReference type="Proteomes" id="UP000594205"/>
    </source>
</evidence>
<keyword evidence="8 15" id="KW-0732">Signal</keyword>
<evidence type="ECO:0000256" key="2">
    <source>
        <dbReference type="ARBA" id="ARBA00001947"/>
    </source>
</evidence>
<accession>A0A7M2SDE7</accession>
<dbReference type="GO" id="GO:0005576">
    <property type="term" value="C:extracellular region"/>
    <property type="evidence" value="ECO:0007669"/>
    <property type="project" value="UniProtKB-SubCell"/>
</dbReference>
<evidence type="ECO:0000256" key="1">
    <source>
        <dbReference type="ARBA" id="ARBA00000424"/>
    </source>
</evidence>
<keyword evidence="6" id="KW-0645">Protease</keyword>
<evidence type="ECO:0000256" key="12">
    <source>
        <dbReference type="ARBA" id="ARBA00023145"/>
    </source>
</evidence>
<evidence type="ECO:0000313" key="17">
    <source>
        <dbReference type="EMBL" id="QOV33805.1"/>
    </source>
</evidence>
<dbReference type="GO" id="GO:0008270">
    <property type="term" value="F:zinc ion binding"/>
    <property type="evidence" value="ECO:0007669"/>
    <property type="project" value="InterPro"/>
</dbReference>
<reference evidence="17 18" key="1">
    <citation type="submission" date="2020-10" db="EMBL/GenBank/DDBJ databases">
        <title>Streptomyces ferrugineus complate genome analysis.</title>
        <authorList>
            <person name="Anwar N."/>
        </authorList>
    </citation>
    <scope>NUCLEOTIDE SEQUENCE [LARGE SCALE GENOMIC DNA]</scope>
    <source>
        <strain evidence="17 18">CCTCC AA2014009</strain>
    </source>
</reference>
<name>A0A7M2SDE7_9ACTN</name>
<dbReference type="AlphaFoldDB" id="A0A7M2SDE7"/>
<keyword evidence="9" id="KW-0378">Hydrolase</keyword>
<keyword evidence="18" id="KW-1185">Reference proteome</keyword>
<dbReference type="PANTHER" id="PTHR13062:SF9">
    <property type="entry name" value="MICROBIAL COLLAGENASE"/>
    <property type="match status" value="1"/>
</dbReference>
<sequence length="654" mass="70689">MRYSFALPRRMTSAIAACVTLSALLATPALAAPPTGAHPAAVTPGARTASPPPTGPTRDTAARRAVQDRPLTPAHLPPLTPTRVPPRPATEPGLQAASCTPGDFAGRTGAALVAFVKASTTGCVNTLFGVTGADAHAVFRESQMVTIAQAFTRTAATYDGDNSAGVWQLVLFLRAGYYVQFNNPDDVGPYGKVLAAHTVRGLDTFFARPHSGDVTAANGDVLGEVVILTDSADQQARYLRVYQRILKGYDSSYDAVLSMLAAVNAVYTPLWRGNWNPQYVRAVTADPSVVGTLHAFALDHLGLLGTDRAYLTSNAGMNLARYVEHPALRATVRPKAKHLLDSTRITGRTAGLWVAVATQADHYDRANCAYYGVCDLAGQLTRAALPVTHACDATRTIRAQSLTPADLGAACASVLGQDSYVHDLVRDDGPIPGQYLSTLDLVVFASREDYRTYAGAIFGISTDNGGMTVIGDPEDPANRPFAAMYQKSRDDGHAARIWNLNHEYTHYLDARFDMKGDFAQQTSVPDVWWIEGVAEYVSYGYRRITYDRAVTEAGRHTYRLSTLFQNTYTNGDVTRIYAWGYLAVRYMFEKHPADIHRMLARFRVGDYAGGYAVYANDIGTRYDADFDEWLTACAAGACAATPAVGRGPSRTSAR</sequence>